<reference evidence="1" key="1">
    <citation type="submission" date="2020-11" db="EMBL/GenBank/DDBJ databases">
        <authorList>
            <person name="Tran Van P."/>
        </authorList>
    </citation>
    <scope>NUCLEOTIDE SEQUENCE</scope>
</reference>
<protein>
    <submittedName>
        <fullName evidence="1">Uncharacterized protein</fullName>
    </submittedName>
</protein>
<dbReference type="EMBL" id="OE005041">
    <property type="protein sequence ID" value="CAD7461643.1"/>
    <property type="molecule type" value="Genomic_DNA"/>
</dbReference>
<gene>
    <name evidence="1" type="ORF">TTEB3V08_LOCUS9550</name>
</gene>
<dbReference type="AlphaFoldDB" id="A0A7R9NZ48"/>
<evidence type="ECO:0000313" key="1">
    <source>
        <dbReference type="EMBL" id="CAD7461643.1"/>
    </source>
</evidence>
<accession>A0A7R9NZ48</accession>
<proteinExistence type="predicted"/>
<name>A0A7R9NZ48_9NEOP</name>
<sequence length="642" mass="72422">MTPNTSGIQPEVCEYILWELKNSIETQVNEIKSQIEKTSVLGLQPASSPITTPLMEVYPHLRGGRVKTHLVKATLSKTNQDSNLDLPVIKSLVYRECSTLDRTATEAALLRCIRICVEQRVKNYFGKHTLITPDQDSNLDFLVIDSLVYCESSALDHEATEVVKSYKITMSRTCGAKGRIWNRVQSTDWQTYWEETIGNNYLNIGTRCNEVDWIELAQGSAPGHLRTDITVRSLRRAEDIIYNCLHFLNGLELKDNVLHVVNMDLHTFSNASFYPSRIFALTYTTRLEMFKAEIKEVYPYLRGRRFENYLIKATLSTANRDSNPNLPVIGRVVYWESDALDYSTTETVGRVAQNSEGNHGAVRWGAAVRPTDNHLQPRPHRLDVEAVVQDQVQMCQEGCVKKDVSYTFIPDVSSRVCFDYLAQMFQALDVTGSIITDDSRICIYLYNISDPGPLLPGRIRSRGIMGTRLKDHYGVLRGLTKVLQQPCYVQGLGDITPILIVEHSCEARHSEHAYQLGGGLTELVQSQEPEVLVVESDVICHLLLHPPDDGQHPRLILFRPVYCKTGSNVPTDEEFEKTTPSSPERDLNLDFPVLGSRAQQETSALANYATETDLVEEIHTPFLMHPSSVWTERKASLTAEAT</sequence>
<organism evidence="1">
    <name type="scientific">Timema tahoe</name>
    <dbReference type="NCBI Taxonomy" id="61484"/>
    <lineage>
        <taxon>Eukaryota</taxon>
        <taxon>Metazoa</taxon>
        <taxon>Ecdysozoa</taxon>
        <taxon>Arthropoda</taxon>
        <taxon>Hexapoda</taxon>
        <taxon>Insecta</taxon>
        <taxon>Pterygota</taxon>
        <taxon>Neoptera</taxon>
        <taxon>Polyneoptera</taxon>
        <taxon>Phasmatodea</taxon>
        <taxon>Timematodea</taxon>
        <taxon>Timematoidea</taxon>
        <taxon>Timematidae</taxon>
        <taxon>Timema</taxon>
    </lineage>
</organism>